<evidence type="ECO:0000313" key="4">
    <source>
        <dbReference type="Proteomes" id="UP000263040"/>
    </source>
</evidence>
<proteinExistence type="predicted"/>
<dbReference type="Proteomes" id="UP000263040">
    <property type="component" value="Chromosome"/>
</dbReference>
<keyword evidence="4" id="KW-1185">Reference proteome</keyword>
<feature type="transmembrane region" description="Helical" evidence="1">
    <location>
        <begin position="20"/>
        <end position="49"/>
    </location>
</feature>
<keyword evidence="1" id="KW-0812">Transmembrane</keyword>
<reference evidence="3 4" key="1">
    <citation type="submission" date="2018-08" db="EMBL/GenBank/DDBJ databases">
        <title>Complete genome of the Arcobacter suis type strain LMG 26152.</title>
        <authorList>
            <person name="Miller W.G."/>
            <person name="Yee E."/>
            <person name="Bono J.L."/>
        </authorList>
    </citation>
    <scope>NUCLEOTIDE SEQUENCE [LARGE SCALE GENOMIC DNA]</scope>
    <source>
        <strain evidence="3 4">CECT 7833</strain>
    </source>
</reference>
<organism evidence="3 4">
    <name type="scientific">Arcobacter suis CECT 7833</name>
    <dbReference type="NCBI Taxonomy" id="663365"/>
    <lineage>
        <taxon>Bacteria</taxon>
        <taxon>Pseudomonadati</taxon>
        <taxon>Campylobacterota</taxon>
        <taxon>Epsilonproteobacteria</taxon>
        <taxon>Campylobacterales</taxon>
        <taxon>Arcobacteraceae</taxon>
        <taxon>Arcobacter</taxon>
    </lineage>
</organism>
<feature type="transmembrane region" description="Helical" evidence="1">
    <location>
        <begin position="96"/>
        <end position="116"/>
    </location>
</feature>
<evidence type="ECO:0000259" key="2">
    <source>
        <dbReference type="Pfam" id="PF01569"/>
    </source>
</evidence>
<feature type="domain" description="Phosphatidic acid phosphatase type 2/haloperoxidase" evidence="2">
    <location>
        <begin position="57"/>
        <end position="118"/>
    </location>
</feature>
<dbReference type="KEGG" id="asui:ASUIS_1007"/>
<gene>
    <name evidence="3" type="ORF">ASUIS_1007</name>
</gene>
<sequence length="120" mass="14189">MTNFDYMVLKLFYQSKSTILNHFFLTITWLGSLWILLPLGIAILIFLPYRFKNFKIVFVVGFLGTIVITHTIKNIVERQRPNFFDALIDMPLDFSFPSAHTAQITAFTFLLWYFFLEKVH</sequence>
<keyword evidence="1" id="KW-1133">Transmembrane helix</keyword>
<protein>
    <submittedName>
        <fullName evidence="3">Phosphatase</fullName>
    </submittedName>
</protein>
<dbReference type="InterPro" id="IPR036938">
    <property type="entry name" value="PAP2/HPO_sf"/>
</dbReference>
<accession>A0AAD0SRA2</accession>
<dbReference type="Gene3D" id="1.20.144.10">
    <property type="entry name" value="Phosphatidic acid phosphatase type 2/haloperoxidase"/>
    <property type="match status" value="1"/>
</dbReference>
<dbReference type="RefSeq" id="WP_192894459.1">
    <property type="nucleotide sequence ID" value="NZ_CP032100.1"/>
</dbReference>
<dbReference type="InterPro" id="IPR000326">
    <property type="entry name" value="PAP2/HPO"/>
</dbReference>
<dbReference type="SUPFAM" id="SSF48317">
    <property type="entry name" value="Acid phosphatase/Vanadium-dependent haloperoxidase"/>
    <property type="match status" value="1"/>
</dbReference>
<keyword evidence="1" id="KW-0472">Membrane</keyword>
<dbReference type="EMBL" id="CP032100">
    <property type="protein sequence ID" value="AXX89495.1"/>
    <property type="molecule type" value="Genomic_DNA"/>
</dbReference>
<evidence type="ECO:0000256" key="1">
    <source>
        <dbReference type="SAM" id="Phobius"/>
    </source>
</evidence>
<feature type="transmembrane region" description="Helical" evidence="1">
    <location>
        <begin position="56"/>
        <end position="76"/>
    </location>
</feature>
<name>A0AAD0SRA2_9BACT</name>
<evidence type="ECO:0000313" key="3">
    <source>
        <dbReference type="EMBL" id="AXX89495.1"/>
    </source>
</evidence>
<dbReference type="AlphaFoldDB" id="A0AAD0SRA2"/>
<dbReference type="Pfam" id="PF01569">
    <property type="entry name" value="PAP2"/>
    <property type="match status" value="1"/>
</dbReference>